<evidence type="ECO:0000313" key="3">
    <source>
        <dbReference type="Proteomes" id="UP000660729"/>
    </source>
</evidence>
<feature type="region of interest" description="Disordered" evidence="1">
    <location>
        <begin position="281"/>
        <end position="395"/>
    </location>
</feature>
<dbReference type="AlphaFoldDB" id="A0A8H6RGG5"/>
<protein>
    <submittedName>
        <fullName evidence="2">Uncharacterized protein</fullName>
    </submittedName>
</protein>
<evidence type="ECO:0000256" key="1">
    <source>
        <dbReference type="SAM" id="MobiDB-lite"/>
    </source>
</evidence>
<feature type="compositionally biased region" description="Polar residues" evidence="1">
    <location>
        <begin position="360"/>
        <end position="390"/>
    </location>
</feature>
<sequence>MKYYQDEIKTAQEESVQDQNAAAMVTDGIAQANDPYTTTYTPEEDHTLFYGRIFLTELRITPPVAADLSQPPQEYEHLLRFPPDQAVRLFDDADGNARWISADALYTHERVIQQDRVRLHPAADPIDTTLQRVESARNAGAQIHLEGVSSYLRDAPAIPRPSIADLLAEILENPAGHGMFADLVEDASNSEAGHPPVAPHFQAAQTNAAETRDPYSIADAVREGRRTNQRFNQQSVPSAAGLATSMVSQQTPASRSSLPSLPTNKTPLRQVSYASDVHMTATDPSSTRAVGHVSKPNAARQSSIGSSQKFGSCLPPTAVGTSQTRQQTLHSTPLARSNTPQSPSRARMSDPYPSPDAQPLQRQQSGWAISSNDTRPNEYSQAPRQMSRLTDVTDPDYEAIIYDSEPEI</sequence>
<reference evidence="2" key="1">
    <citation type="submission" date="2020-04" db="EMBL/GenBank/DDBJ databases">
        <title>Draft genome resource of the tomato pathogen Pseudocercospora fuligena.</title>
        <authorList>
            <person name="Zaccaron A."/>
        </authorList>
    </citation>
    <scope>NUCLEOTIDE SEQUENCE</scope>
    <source>
        <strain evidence="2">PF001</strain>
    </source>
</reference>
<keyword evidence="3" id="KW-1185">Reference proteome</keyword>
<feature type="compositionally biased region" description="Polar residues" evidence="1">
    <location>
        <begin position="299"/>
        <end position="310"/>
    </location>
</feature>
<organism evidence="2 3">
    <name type="scientific">Pseudocercospora fuligena</name>
    <dbReference type="NCBI Taxonomy" id="685502"/>
    <lineage>
        <taxon>Eukaryota</taxon>
        <taxon>Fungi</taxon>
        <taxon>Dikarya</taxon>
        <taxon>Ascomycota</taxon>
        <taxon>Pezizomycotina</taxon>
        <taxon>Dothideomycetes</taxon>
        <taxon>Dothideomycetidae</taxon>
        <taxon>Mycosphaerellales</taxon>
        <taxon>Mycosphaerellaceae</taxon>
        <taxon>Pseudocercospora</taxon>
    </lineage>
</organism>
<gene>
    <name evidence="2" type="ORF">HII31_09065</name>
</gene>
<evidence type="ECO:0000313" key="2">
    <source>
        <dbReference type="EMBL" id="KAF7189621.1"/>
    </source>
</evidence>
<feature type="compositionally biased region" description="Polar residues" evidence="1">
    <location>
        <begin position="319"/>
        <end position="344"/>
    </location>
</feature>
<dbReference type="Proteomes" id="UP000660729">
    <property type="component" value="Unassembled WGS sequence"/>
</dbReference>
<comment type="caution">
    <text evidence="2">The sequence shown here is derived from an EMBL/GenBank/DDBJ whole genome shotgun (WGS) entry which is preliminary data.</text>
</comment>
<feature type="region of interest" description="Disordered" evidence="1">
    <location>
        <begin position="229"/>
        <end position="266"/>
    </location>
</feature>
<name>A0A8H6RGG5_9PEZI</name>
<proteinExistence type="predicted"/>
<dbReference type="OrthoDB" id="10429064at2759"/>
<feature type="compositionally biased region" description="Polar residues" evidence="1">
    <location>
        <begin position="245"/>
        <end position="266"/>
    </location>
</feature>
<accession>A0A8H6RGG5</accession>
<dbReference type="EMBL" id="JABCIY010000183">
    <property type="protein sequence ID" value="KAF7189621.1"/>
    <property type="molecule type" value="Genomic_DNA"/>
</dbReference>